<reference evidence="1 2" key="1">
    <citation type="submission" date="2020-08" db="EMBL/GenBank/DDBJ databases">
        <title>Functional genomics of gut bacteria from endangered species of beetles.</title>
        <authorList>
            <person name="Carlos-Shanley C."/>
        </authorList>
    </citation>
    <scope>NUCLEOTIDE SEQUENCE [LARGE SCALE GENOMIC DNA]</scope>
    <source>
        <strain evidence="1 2">S00070</strain>
    </source>
</reference>
<accession>A0A841EHE1</accession>
<dbReference type="RefSeq" id="WP_184131335.1">
    <property type="nucleotide sequence ID" value="NZ_JACHKT010000005.1"/>
</dbReference>
<dbReference type="Proteomes" id="UP000524404">
    <property type="component" value="Unassembled WGS sequence"/>
</dbReference>
<keyword evidence="2" id="KW-1185">Reference proteome</keyword>
<protein>
    <recommendedName>
        <fullName evidence="3">Capsule assembly protein Wzi</fullName>
    </recommendedName>
</protein>
<evidence type="ECO:0000313" key="2">
    <source>
        <dbReference type="Proteomes" id="UP000524404"/>
    </source>
</evidence>
<gene>
    <name evidence="1" type="ORF">HNP25_001058</name>
</gene>
<proteinExistence type="predicted"/>
<sequence length="559" mass="64231">MRKFTKLLTILMLSFLYLLVFQAKAQVVYEPSYKTVYPYLSRLAQKGVIDLNDVVLPLSRNYILSKLDTLNNHPERLTSLEKEELAFYLKEYTIEKNLNKDFSAEKPFQSILQAKTNDRIRFAAYQDKQFSFNLQPIVGYQIENNDNTTINQRWIGAWIYGYLGKNIGYSVDFRNSQLNNLPVGFDYKQNFSSEPGRIGDLLLGGKRFDYSLINASVTAQWKWGYATFGKTPLTAGYGTGGKIILSDKAPTYPQIRLDINPVKWLSFTYAHAWLNSNIIDSSSIYSTAVPGRKQFSYREKYLAFHALTIKPLKGLSLSVGESVIYNDQLKIAYMIPIALFSGMNHYLGEANTTQNATNTIANSQIFVQLSSRNHIPKTHLYAGFFIDEIEFSLTGGNASERNARNHTAYQVGVSVADFPINNLHLTLEYSKVQPFNYVHFIPVQTFQSNNFNLGHWIGSNADQLFAQLHYRVLRGLDVKLIYNYVRKGTVGTGVQQADFRDIYPFLWGDLKKYSYFQTLLQYEFIHDLFFKLSYQHNDLNQQNVSSNKKIFSFALNYSF</sequence>
<dbReference type="AlphaFoldDB" id="A0A841EHE1"/>
<dbReference type="InterPro" id="IPR026950">
    <property type="entry name" value="Caps_assemb_Wzi"/>
</dbReference>
<dbReference type="InterPro" id="IPR038636">
    <property type="entry name" value="Wzi_sf"/>
</dbReference>
<dbReference type="EMBL" id="JACHKT010000005">
    <property type="protein sequence ID" value="MBB6002406.1"/>
    <property type="molecule type" value="Genomic_DNA"/>
</dbReference>
<organism evidence="1 2">
    <name type="scientific">Arcicella rosea</name>
    <dbReference type="NCBI Taxonomy" id="502909"/>
    <lineage>
        <taxon>Bacteria</taxon>
        <taxon>Pseudomonadati</taxon>
        <taxon>Bacteroidota</taxon>
        <taxon>Cytophagia</taxon>
        <taxon>Cytophagales</taxon>
        <taxon>Flectobacillaceae</taxon>
        <taxon>Arcicella</taxon>
    </lineage>
</organism>
<evidence type="ECO:0000313" key="1">
    <source>
        <dbReference type="EMBL" id="MBB6002406.1"/>
    </source>
</evidence>
<dbReference type="Pfam" id="PF14052">
    <property type="entry name" value="Caps_assemb_Wzi"/>
    <property type="match status" value="1"/>
</dbReference>
<comment type="caution">
    <text evidence="1">The sequence shown here is derived from an EMBL/GenBank/DDBJ whole genome shotgun (WGS) entry which is preliminary data.</text>
</comment>
<evidence type="ECO:0008006" key="3">
    <source>
        <dbReference type="Google" id="ProtNLM"/>
    </source>
</evidence>
<name>A0A841EHE1_9BACT</name>
<dbReference type="Gene3D" id="2.40.160.130">
    <property type="entry name" value="Capsule assembly protein Wzi"/>
    <property type="match status" value="1"/>
</dbReference>